<dbReference type="InterPro" id="IPR035901">
    <property type="entry name" value="GIY-YIG_endonuc_sf"/>
</dbReference>
<evidence type="ECO:0000313" key="3">
    <source>
        <dbReference type="Proteomes" id="UP000661715"/>
    </source>
</evidence>
<comment type="caution">
    <text evidence="2">The sequence shown here is derived from an EMBL/GenBank/DDBJ whole genome shotgun (WGS) entry which is preliminary data.</text>
</comment>
<organism evidence="2 3">
    <name type="scientific">Flavobacterium pokkalii</name>
    <dbReference type="NCBI Taxonomy" id="1940408"/>
    <lineage>
        <taxon>Bacteria</taxon>
        <taxon>Pseudomonadati</taxon>
        <taxon>Bacteroidota</taxon>
        <taxon>Flavobacteriia</taxon>
        <taxon>Flavobacteriales</taxon>
        <taxon>Flavobacteriaceae</taxon>
        <taxon>Flavobacterium</taxon>
    </lineage>
</organism>
<reference evidence="2 3" key="1">
    <citation type="journal article" date="2020" name="Microbiol. Res.">
        <title>Flavobacterium pokkalii sp. nov., a novel plant growth promoting native rhizobacteria isolated from pokkali rice grown in coastal saline affected agricultural regions of southern India, Kerala.</title>
        <authorList>
            <person name="Menon R.R."/>
            <person name="Kumari S."/>
            <person name="Viver T."/>
            <person name="Rameshkumar N."/>
        </authorList>
    </citation>
    <scope>NUCLEOTIDE SEQUENCE [LARGE SCALE GENOMIC DNA]</scope>
    <source>
        <strain evidence="2 3">L1I52</strain>
    </source>
</reference>
<evidence type="ECO:0000259" key="1">
    <source>
        <dbReference type="PROSITE" id="PS50164"/>
    </source>
</evidence>
<dbReference type="CDD" id="cd10440">
    <property type="entry name" value="GIY-YIG_COG3680"/>
    <property type="match status" value="1"/>
</dbReference>
<keyword evidence="3" id="KW-1185">Reference proteome</keyword>
<dbReference type="RefSeq" id="WP_188221204.1">
    <property type="nucleotide sequence ID" value="NZ_NASZ01000022.1"/>
</dbReference>
<dbReference type="PROSITE" id="PS50164">
    <property type="entry name" value="GIY_YIG"/>
    <property type="match status" value="1"/>
</dbReference>
<protein>
    <recommendedName>
        <fullName evidence="1">GIY-YIG domain-containing protein</fullName>
    </recommendedName>
</protein>
<evidence type="ECO:0000313" key="2">
    <source>
        <dbReference type="EMBL" id="MBD0726096.1"/>
    </source>
</evidence>
<dbReference type="EMBL" id="NASZ01000022">
    <property type="protein sequence ID" value="MBD0726096.1"/>
    <property type="molecule type" value="Genomic_DNA"/>
</dbReference>
<dbReference type="Pfam" id="PF22945">
    <property type="entry name" value="LEM-3_GIY-YIG"/>
    <property type="match status" value="1"/>
</dbReference>
<gene>
    <name evidence="2" type="ORF">B6A10_13025</name>
</gene>
<sequence>MFDQITSDKLGYYVYTLINPNDNRPFYIGKGIGNRVFNHQNCAIKDDYSNLKLDIIREIFENGQKVEHIIIRHGLTEKEAFEVEASLIDFGNKFGFEFSNIVLGHHSNVKGLMTSDEIIRIHNAQPLTELTDPVIIININKKYARGNSSQEIYESTKQAWVISENQRKMTKYALSEFTGIVIEVFEILEWYEIPMPENRKSRWGFNGRIASSEIRDKYINKSLAHTKKKGAANPIKYRL</sequence>
<feature type="domain" description="GIY-YIG" evidence="1">
    <location>
        <begin position="10"/>
        <end position="98"/>
    </location>
</feature>
<proteinExistence type="predicted"/>
<dbReference type="InterPro" id="IPR000305">
    <property type="entry name" value="GIY-YIG_endonuc"/>
</dbReference>
<dbReference type="Proteomes" id="UP000661715">
    <property type="component" value="Unassembled WGS sequence"/>
</dbReference>
<accession>A0ABR7UUP7</accession>
<dbReference type="SUPFAM" id="SSF82771">
    <property type="entry name" value="GIY-YIG endonuclease"/>
    <property type="match status" value="1"/>
</dbReference>
<name>A0ABR7UUP7_9FLAO</name>